<reference evidence="2" key="1">
    <citation type="submission" date="2020-06" db="EMBL/GenBank/DDBJ databases">
        <authorList>
            <consortium name="Plant Systems Biology data submission"/>
        </authorList>
    </citation>
    <scope>NUCLEOTIDE SEQUENCE</scope>
    <source>
        <strain evidence="2">D6</strain>
    </source>
</reference>
<evidence type="ECO:0000313" key="3">
    <source>
        <dbReference type="Proteomes" id="UP001153069"/>
    </source>
</evidence>
<dbReference type="AlphaFoldDB" id="A0A9N8EFX4"/>
<proteinExistence type="predicted"/>
<accession>A0A9N8EFX4</accession>
<keyword evidence="3" id="KW-1185">Reference proteome</keyword>
<evidence type="ECO:0000256" key="1">
    <source>
        <dbReference type="SAM" id="MobiDB-lite"/>
    </source>
</evidence>
<dbReference type="Proteomes" id="UP001153069">
    <property type="component" value="Unassembled WGS sequence"/>
</dbReference>
<evidence type="ECO:0000313" key="2">
    <source>
        <dbReference type="EMBL" id="CAB9517849.1"/>
    </source>
</evidence>
<name>A0A9N8EFX4_9STRA</name>
<organism evidence="2 3">
    <name type="scientific">Seminavis robusta</name>
    <dbReference type="NCBI Taxonomy" id="568900"/>
    <lineage>
        <taxon>Eukaryota</taxon>
        <taxon>Sar</taxon>
        <taxon>Stramenopiles</taxon>
        <taxon>Ochrophyta</taxon>
        <taxon>Bacillariophyta</taxon>
        <taxon>Bacillariophyceae</taxon>
        <taxon>Bacillariophycidae</taxon>
        <taxon>Naviculales</taxon>
        <taxon>Naviculaceae</taxon>
        <taxon>Seminavis</taxon>
    </lineage>
</organism>
<sequence length="116" mass="12286">MSAIYFSYSVDQEDSCSYASCFSSGRKTVSLNEAFSVCDQQLCSRQSSISTASTITSAKKTFLAGMGNVPAASTTSLQGRVVVTSSSSRSSRSKRSLRTASTRSVPAESQAAAFFF</sequence>
<dbReference type="EMBL" id="CAICTM010000884">
    <property type="protein sequence ID" value="CAB9517849.1"/>
    <property type="molecule type" value="Genomic_DNA"/>
</dbReference>
<comment type="caution">
    <text evidence="2">The sequence shown here is derived from an EMBL/GenBank/DDBJ whole genome shotgun (WGS) entry which is preliminary data.</text>
</comment>
<gene>
    <name evidence="2" type="ORF">SEMRO_886_G216171.1</name>
</gene>
<feature type="region of interest" description="Disordered" evidence="1">
    <location>
        <begin position="83"/>
        <end position="109"/>
    </location>
</feature>
<protein>
    <submittedName>
        <fullName evidence="2">Uncharacterized protein</fullName>
    </submittedName>
</protein>